<dbReference type="EMBL" id="SRLO01000104">
    <property type="protein sequence ID" value="TNN75366.1"/>
    <property type="molecule type" value="Genomic_DNA"/>
</dbReference>
<feature type="compositionally biased region" description="Polar residues" evidence="1">
    <location>
        <begin position="111"/>
        <end position="125"/>
    </location>
</feature>
<organism evidence="2 3">
    <name type="scientific">Liparis tanakae</name>
    <name type="common">Tanaka's snailfish</name>
    <dbReference type="NCBI Taxonomy" id="230148"/>
    <lineage>
        <taxon>Eukaryota</taxon>
        <taxon>Metazoa</taxon>
        <taxon>Chordata</taxon>
        <taxon>Craniata</taxon>
        <taxon>Vertebrata</taxon>
        <taxon>Euteleostomi</taxon>
        <taxon>Actinopterygii</taxon>
        <taxon>Neopterygii</taxon>
        <taxon>Teleostei</taxon>
        <taxon>Neoteleostei</taxon>
        <taxon>Acanthomorphata</taxon>
        <taxon>Eupercaria</taxon>
        <taxon>Perciformes</taxon>
        <taxon>Cottioidei</taxon>
        <taxon>Cottales</taxon>
        <taxon>Liparidae</taxon>
        <taxon>Liparis</taxon>
    </lineage>
</organism>
<evidence type="ECO:0000313" key="2">
    <source>
        <dbReference type="EMBL" id="TNN75366.1"/>
    </source>
</evidence>
<comment type="caution">
    <text evidence="2">The sequence shown here is derived from an EMBL/GenBank/DDBJ whole genome shotgun (WGS) entry which is preliminary data.</text>
</comment>
<sequence length="125" mass="13280">MTRVMTCLTANPNGSTCANLQDGQMLVQSGIGSGSATMLDTEAARELLVAAVADSGEPLGLFERPQPPVMQRGGRAHRCKAFCSTKNKSLQLSSPKPVNPSVTETPRDSYQLRSQMQPCAAQVSN</sequence>
<protein>
    <submittedName>
        <fullName evidence="2">Uncharacterized protein</fullName>
    </submittedName>
</protein>
<proteinExistence type="predicted"/>
<feature type="region of interest" description="Disordered" evidence="1">
    <location>
        <begin position="88"/>
        <end position="125"/>
    </location>
</feature>
<reference evidence="2 3" key="1">
    <citation type="submission" date="2019-03" db="EMBL/GenBank/DDBJ databases">
        <title>First draft genome of Liparis tanakae, snailfish: a comprehensive survey of snailfish specific genes.</title>
        <authorList>
            <person name="Kim W."/>
            <person name="Song I."/>
            <person name="Jeong J.-H."/>
            <person name="Kim D."/>
            <person name="Kim S."/>
            <person name="Ryu S."/>
            <person name="Song J.Y."/>
            <person name="Lee S.K."/>
        </authorList>
    </citation>
    <scope>NUCLEOTIDE SEQUENCE [LARGE SCALE GENOMIC DNA]</scope>
    <source>
        <tissue evidence="2">Muscle</tissue>
    </source>
</reference>
<dbReference type="Proteomes" id="UP000314294">
    <property type="component" value="Unassembled WGS sequence"/>
</dbReference>
<feature type="compositionally biased region" description="Polar residues" evidence="1">
    <location>
        <begin position="88"/>
        <end position="104"/>
    </location>
</feature>
<evidence type="ECO:0000313" key="3">
    <source>
        <dbReference type="Proteomes" id="UP000314294"/>
    </source>
</evidence>
<gene>
    <name evidence="2" type="ORF">EYF80_014413</name>
</gene>
<keyword evidence="3" id="KW-1185">Reference proteome</keyword>
<name>A0A4Z2IBK1_9TELE</name>
<accession>A0A4Z2IBK1</accession>
<dbReference type="AlphaFoldDB" id="A0A4Z2IBK1"/>
<evidence type="ECO:0000256" key="1">
    <source>
        <dbReference type="SAM" id="MobiDB-lite"/>
    </source>
</evidence>